<dbReference type="Proteomes" id="UP000282378">
    <property type="component" value="Unassembled WGS sequence"/>
</dbReference>
<evidence type="ECO:0000313" key="1">
    <source>
        <dbReference type="EMBL" id="RML93462.1"/>
    </source>
</evidence>
<accession>A0A3M2ZYY1</accession>
<proteinExistence type="predicted"/>
<protein>
    <submittedName>
        <fullName evidence="1">Uncharacterized protein</fullName>
    </submittedName>
</protein>
<name>A0A3M2ZYY1_PSEYM</name>
<gene>
    <name evidence="1" type="ORF">APX70_04542</name>
</gene>
<reference evidence="1 2" key="1">
    <citation type="submission" date="2018-08" db="EMBL/GenBank/DDBJ databases">
        <title>Recombination of ecologically and evolutionarily significant loci maintains genetic cohesion in the Pseudomonas syringae species complex.</title>
        <authorList>
            <person name="Dillon M."/>
            <person name="Thakur S."/>
            <person name="Almeida R.N.D."/>
            <person name="Weir B.S."/>
            <person name="Guttman D.S."/>
        </authorList>
    </citation>
    <scope>NUCLEOTIDE SEQUENCE [LARGE SCALE GENOMIC DNA]</scope>
    <source>
        <strain evidence="1 2">88_10</strain>
    </source>
</reference>
<organism evidence="1 2">
    <name type="scientific">Pseudomonas syringae pv. maculicola</name>
    <dbReference type="NCBI Taxonomy" id="59511"/>
    <lineage>
        <taxon>Bacteria</taxon>
        <taxon>Pseudomonadati</taxon>
        <taxon>Pseudomonadota</taxon>
        <taxon>Gammaproteobacteria</taxon>
        <taxon>Pseudomonadales</taxon>
        <taxon>Pseudomonadaceae</taxon>
        <taxon>Pseudomonas</taxon>
    </lineage>
</organism>
<dbReference type="EMBL" id="RBNL01001082">
    <property type="protein sequence ID" value="RML93462.1"/>
    <property type="molecule type" value="Genomic_DNA"/>
</dbReference>
<dbReference type="AlphaFoldDB" id="A0A3M2ZYY1"/>
<comment type="caution">
    <text evidence="1">The sequence shown here is derived from an EMBL/GenBank/DDBJ whole genome shotgun (WGS) entry which is preliminary data.</text>
</comment>
<evidence type="ECO:0000313" key="2">
    <source>
        <dbReference type="Proteomes" id="UP000282378"/>
    </source>
</evidence>
<sequence length="58" mass="6498">MMRLRCGWPGKSIPNMSQTSRSYQLAFGQMLVMVGTLRSLSDSATLIITSLFRSIDSR</sequence>